<evidence type="ECO:0000313" key="1">
    <source>
        <dbReference type="EMBL" id="MBW0502045.1"/>
    </source>
</evidence>
<dbReference type="AlphaFoldDB" id="A0A9Q3HHG4"/>
<reference evidence="1" key="1">
    <citation type="submission" date="2021-03" db="EMBL/GenBank/DDBJ databases">
        <title>Draft genome sequence of rust myrtle Austropuccinia psidii MF-1, a brazilian biotype.</title>
        <authorList>
            <person name="Quecine M.C."/>
            <person name="Pachon D.M.R."/>
            <person name="Bonatelli M.L."/>
            <person name="Correr F.H."/>
            <person name="Franceschini L.M."/>
            <person name="Leite T.F."/>
            <person name="Margarido G.R.A."/>
            <person name="Almeida C.A."/>
            <person name="Ferrarezi J.A."/>
            <person name="Labate C.A."/>
        </authorList>
    </citation>
    <scope>NUCLEOTIDE SEQUENCE</scope>
    <source>
        <strain evidence="1">MF-1</strain>
    </source>
</reference>
<protein>
    <submittedName>
        <fullName evidence="1">Uncharacterized protein</fullName>
    </submittedName>
</protein>
<name>A0A9Q3HHG4_9BASI</name>
<comment type="caution">
    <text evidence="1">The sequence shown here is derived from an EMBL/GenBank/DDBJ whole genome shotgun (WGS) entry which is preliminary data.</text>
</comment>
<sequence>MRPNIFIYFFYVFNCEFSADARFGGLFGAKSAAKAGHAISETGESSAGAEHIVGGDPLKFKRLGPLPPESASDLSGDGSLIGLVGGKPKAAPKLPSRPLSLMAKKVSQGAVKIGDQIIEKMMPQVYERLGEVRRLPEAKLDPIMFQKTFKNLQTVEEQVGELRQVFTHLNDPNIVLSEKNIKKWEAVFLNIMDFKSTNIQNLKLELEMQIQVFDAQANARKVLMMRAKDLPRIGEQAKTPRQPNIFSELQETLWKRLELNQADIDEQVRTINPLEYVLLPSKQTIKSIIGDNLQVFKNDELLAPHVEALTSQSTSITAFVAVWRQVRGMTLIKRPIVYTTRQQAAAVSLLSYAFNMIMESAPKTPLAREVFGEARQITNPNSLRDLLIAPFIRRLEADMETYVPGSAETFRGRIPKT</sequence>
<gene>
    <name evidence="1" type="ORF">O181_041760</name>
</gene>
<organism evidence="1 2">
    <name type="scientific">Austropuccinia psidii MF-1</name>
    <dbReference type="NCBI Taxonomy" id="1389203"/>
    <lineage>
        <taxon>Eukaryota</taxon>
        <taxon>Fungi</taxon>
        <taxon>Dikarya</taxon>
        <taxon>Basidiomycota</taxon>
        <taxon>Pucciniomycotina</taxon>
        <taxon>Pucciniomycetes</taxon>
        <taxon>Pucciniales</taxon>
        <taxon>Sphaerophragmiaceae</taxon>
        <taxon>Austropuccinia</taxon>
    </lineage>
</organism>
<accession>A0A9Q3HHG4</accession>
<dbReference type="EMBL" id="AVOT02016625">
    <property type="protein sequence ID" value="MBW0502045.1"/>
    <property type="molecule type" value="Genomic_DNA"/>
</dbReference>
<proteinExistence type="predicted"/>
<evidence type="ECO:0000313" key="2">
    <source>
        <dbReference type="Proteomes" id="UP000765509"/>
    </source>
</evidence>
<keyword evidence="2" id="KW-1185">Reference proteome</keyword>
<dbReference type="Proteomes" id="UP000765509">
    <property type="component" value="Unassembled WGS sequence"/>
</dbReference>